<organism evidence="3 4">
    <name type="scientific">Triparma laevis f. longispina</name>
    <dbReference type="NCBI Taxonomy" id="1714387"/>
    <lineage>
        <taxon>Eukaryota</taxon>
        <taxon>Sar</taxon>
        <taxon>Stramenopiles</taxon>
        <taxon>Ochrophyta</taxon>
        <taxon>Bolidophyceae</taxon>
        <taxon>Parmales</taxon>
        <taxon>Triparmaceae</taxon>
        <taxon>Triparma</taxon>
    </lineage>
</organism>
<keyword evidence="4" id="KW-1185">Reference proteome</keyword>
<evidence type="ECO:0000256" key="1">
    <source>
        <dbReference type="ARBA" id="ARBA00010597"/>
    </source>
</evidence>
<dbReference type="InterPro" id="IPR026224">
    <property type="entry name" value="DPCD"/>
</dbReference>
<dbReference type="EMBL" id="BRXW01000914">
    <property type="protein sequence ID" value="GMH79234.1"/>
    <property type="molecule type" value="Genomic_DNA"/>
</dbReference>
<evidence type="ECO:0000256" key="2">
    <source>
        <dbReference type="ARBA" id="ARBA00020330"/>
    </source>
</evidence>
<dbReference type="Proteomes" id="UP001165122">
    <property type="component" value="Unassembled WGS sequence"/>
</dbReference>
<evidence type="ECO:0000313" key="4">
    <source>
        <dbReference type="Proteomes" id="UP001165122"/>
    </source>
</evidence>
<comment type="similarity">
    <text evidence="1">Belongs to the DPCD family.</text>
</comment>
<accession>A0A9W7EFH3</accession>
<dbReference type="PANTHER" id="PTHR31921:SF1">
    <property type="entry name" value="PROTEIN DPCD"/>
    <property type="match status" value="1"/>
</dbReference>
<evidence type="ECO:0000313" key="3">
    <source>
        <dbReference type="EMBL" id="GMH79234.1"/>
    </source>
</evidence>
<reference evidence="4" key="1">
    <citation type="journal article" date="2023" name="Commun. Biol.">
        <title>Genome analysis of Parmales, the sister group of diatoms, reveals the evolutionary specialization of diatoms from phago-mixotrophs to photoautotrophs.</title>
        <authorList>
            <person name="Ban H."/>
            <person name="Sato S."/>
            <person name="Yoshikawa S."/>
            <person name="Yamada K."/>
            <person name="Nakamura Y."/>
            <person name="Ichinomiya M."/>
            <person name="Sato N."/>
            <person name="Blanc-Mathieu R."/>
            <person name="Endo H."/>
            <person name="Kuwata A."/>
            <person name="Ogata H."/>
        </authorList>
    </citation>
    <scope>NUCLEOTIDE SEQUENCE [LARGE SCALE GENOMIC DNA]</scope>
    <source>
        <strain evidence="4">NIES 3700</strain>
    </source>
</reference>
<comment type="caution">
    <text evidence="3">The sequence shown here is derived from an EMBL/GenBank/DDBJ whole genome shotgun (WGS) entry which is preliminary data.</text>
</comment>
<protein>
    <recommendedName>
        <fullName evidence="2">Protein DPCD</fullName>
    </recommendedName>
</protein>
<dbReference type="PANTHER" id="PTHR31921">
    <property type="entry name" value="PROTEIN DPCD"/>
    <property type="match status" value="1"/>
</dbReference>
<dbReference type="AlphaFoldDB" id="A0A9W7EFH3"/>
<proteinExistence type="inferred from homology"/>
<gene>
    <name evidence="3" type="ORF">TrLO_g14965</name>
</gene>
<sequence>MYRCDLPLGVTTALKVAGRLRVQTSYGKTGVERVEEWGADNTLLMRRWRSVDTLDNAQAWEFEIGDAAPNANNNTPMSMSVSSINPSFHPRNSSKHFLFHIINVPWPIDNYTVICDSDKNELILRTHNKKYFKRFKIPSLVRLQIPHDEQSLTLEHRGENNENLLIISYLKPPQILIVEESEKDVRIKAMKNAKDGDVDCKQS</sequence>
<dbReference type="PRINTS" id="PR02065">
    <property type="entry name" value="PROTEINDPCD"/>
</dbReference>
<dbReference type="OrthoDB" id="10256139at2759"/>
<name>A0A9W7EFH3_9STRA</name>
<dbReference type="Pfam" id="PF14913">
    <property type="entry name" value="DPCD"/>
    <property type="match status" value="1"/>
</dbReference>